<dbReference type="InterPro" id="IPR046635">
    <property type="entry name" value="DUF6747"/>
</dbReference>
<dbReference type="RefSeq" id="WP_170146696.1">
    <property type="nucleotide sequence ID" value="NZ_RBIQ01000007.1"/>
</dbReference>
<organism evidence="2 3">
    <name type="scientific">Maribacter vaceletii</name>
    <dbReference type="NCBI Taxonomy" id="1206816"/>
    <lineage>
        <taxon>Bacteria</taxon>
        <taxon>Pseudomonadati</taxon>
        <taxon>Bacteroidota</taxon>
        <taxon>Flavobacteriia</taxon>
        <taxon>Flavobacteriales</taxon>
        <taxon>Flavobacteriaceae</taxon>
        <taxon>Maribacter</taxon>
    </lineage>
</organism>
<proteinExistence type="predicted"/>
<accession>A0A495EDR5</accession>
<protein>
    <submittedName>
        <fullName evidence="2">Uncharacterized protein</fullName>
    </submittedName>
</protein>
<reference evidence="2 3" key="1">
    <citation type="submission" date="2018-10" db="EMBL/GenBank/DDBJ databases">
        <title>Genomic Encyclopedia of Archaeal and Bacterial Type Strains, Phase II (KMG-II): from individual species to whole genera.</title>
        <authorList>
            <person name="Goeker M."/>
        </authorList>
    </citation>
    <scope>NUCLEOTIDE SEQUENCE [LARGE SCALE GENOMIC DNA]</scope>
    <source>
        <strain evidence="2 3">DSM 25230</strain>
    </source>
</reference>
<keyword evidence="1" id="KW-0472">Membrane</keyword>
<evidence type="ECO:0000313" key="2">
    <source>
        <dbReference type="EMBL" id="RKR14791.1"/>
    </source>
</evidence>
<name>A0A495EDR5_9FLAO</name>
<dbReference type="AlphaFoldDB" id="A0A495EDR5"/>
<comment type="caution">
    <text evidence="2">The sequence shown here is derived from an EMBL/GenBank/DDBJ whole genome shotgun (WGS) entry which is preliminary data.</text>
</comment>
<evidence type="ECO:0000256" key="1">
    <source>
        <dbReference type="SAM" id="Phobius"/>
    </source>
</evidence>
<keyword evidence="1" id="KW-0812">Transmembrane</keyword>
<feature type="transmembrane region" description="Helical" evidence="1">
    <location>
        <begin position="26"/>
        <end position="46"/>
    </location>
</feature>
<evidence type="ECO:0000313" key="3">
    <source>
        <dbReference type="Proteomes" id="UP000269412"/>
    </source>
</evidence>
<dbReference type="Pfam" id="PF20532">
    <property type="entry name" value="DUF6747"/>
    <property type="match status" value="1"/>
</dbReference>
<keyword evidence="1" id="KW-1133">Transmembrane helix</keyword>
<gene>
    <name evidence="2" type="ORF">CLV91_0870</name>
</gene>
<sequence>MEKLLLLKEIYFEAFKNWGSQFLKRYFKVLSWACVFLIAVALYALIFRMSTGFAFV</sequence>
<dbReference type="Proteomes" id="UP000269412">
    <property type="component" value="Unassembled WGS sequence"/>
</dbReference>
<dbReference type="EMBL" id="RBIQ01000007">
    <property type="protein sequence ID" value="RKR14791.1"/>
    <property type="molecule type" value="Genomic_DNA"/>
</dbReference>
<keyword evidence="3" id="KW-1185">Reference proteome</keyword>